<evidence type="ECO:0000256" key="1">
    <source>
        <dbReference type="ARBA" id="ARBA00009176"/>
    </source>
</evidence>
<feature type="signal peptide" evidence="4">
    <location>
        <begin position="1"/>
        <end position="19"/>
    </location>
</feature>
<dbReference type="Gene3D" id="3.90.245.10">
    <property type="entry name" value="Ribonucleoside hydrolase-like"/>
    <property type="match status" value="1"/>
</dbReference>
<organism evidence="6 7">
    <name type="scientific">Amylocarpus encephaloides</name>
    <dbReference type="NCBI Taxonomy" id="45428"/>
    <lineage>
        <taxon>Eukaryota</taxon>
        <taxon>Fungi</taxon>
        <taxon>Dikarya</taxon>
        <taxon>Ascomycota</taxon>
        <taxon>Pezizomycotina</taxon>
        <taxon>Leotiomycetes</taxon>
        <taxon>Helotiales</taxon>
        <taxon>Helotiales incertae sedis</taxon>
        <taxon>Amylocarpus</taxon>
    </lineage>
</organism>
<name>A0A9P7YIJ7_9HELO</name>
<proteinExistence type="inferred from homology"/>
<accession>A0A9P7YIJ7</accession>
<reference evidence="6" key="1">
    <citation type="journal article" date="2021" name="IMA Fungus">
        <title>Genomic characterization of three marine fungi, including Emericellopsis atlantica sp. nov. with signatures of a generalist lifestyle and marine biomass degradation.</title>
        <authorList>
            <person name="Hagestad O.C."/>
            <person name="Hou L."/>
            <person name="Andersen J.H."/>
            <person name="Hansen E.H."/>
            <person name="Altermark B."/>
            <person name="Li C."/>
            <person name="Kuhnert E."/>
            <person name="Cox R.J."/>
            <person name="Crous P.W."/>
            <person name="Spatafora J.W."/>
            <person name="Lail K."/>
            <person name="Amirebrahimi M."/>
            <person name="Lipzen A."/>
            <person name="Pangilinan J."/>
            <person name="Andreopoulos W."/>
            <person name="Hayes R.D."/>
            <person name="Ng V."/>
            <person name="Grigoriev I.V."/>
            <person name="Jackson S.A."/>
            <person name="Sutton T.D.S."/>
            <person name="Dobson A.D.W."/>
            <person name="Rama T."/>
        </authorList>
    </citation>
    <scope>NUCLEOTIDE SEQUENCE</scope>
    <source>
        <strain evidence="6">TRa018bII</strain>
    </source>
</reference>
<comment type="similarity">
    <text evidence="1">Belongs to the IUNH family.</text>
</comment>
<gene>
    <name evidence="6" type="ORF">BJ875DRAFT_21970</name>
</gene>
<feature type="domain" description="Inosine/uridine-preferring nucleoside hydrolase" evidence="5">
    <location>
        <begin position="34"/>
        <end position="360"/>
    </location>
</feature>
<sequence>MQLVQATSVFLAAAGSVIASPLHSRNTTEKRYAILDNDWSPTGFVPYLMALDAGVEVLGIASSTANTWQKQCAYHALATLEVGNLGCIPVYYGSTYPIINTPELFQAWEAVHGVLPWQGAFKPYNSTAEALGFDPTSGPDPNRITEGAFVEGLPNITAASGSAAALMVEQVRKYPRQVSIYAAGALTNVALAVKLDDEFASLAKELVIMGGYVDVNMLQATGDFLQADINSDINLMIDPEASKIALTAPFPDIVIAGNVANQVMATQEFLDEVYEVKNPYSELFHTYYAAEAFFPYWDETAMALLVDPSLNLNSSTLYLDVDTAYGSPSYGNIHVYQKSLVPPNVRNVTYVHEIDTERLKAMMKRSLQYPKSCGDLGW</sequence>
<keyword evidence="2 6" id="KW-0378">Hydrolase</keyword>
<evidence type="ECO:0000256" key="4">
    <source>
        <dbReference type="SAM" id="SignalP"/>
    </source>
</evidence>
<dbReference type="Proteomes" id="UP000824998">
    <property type="component" value="Unassembled WGS sequence"/>
</dbReference>
<dbReference type="PANTHER" id="PTHR12304:SF25">
    <property type="entry name" value="INOSINE_URIDINE-PREFERRING NUCLEOSIDE HYDROLASE DOMAIN-CONTAINING PROTEIN"/>
    <property type="match status" value="1"/>
</dbReference>
<dbReference type="EMBL" id="MU251474">
    <property type="protein sequence ID" value="KAG9234116.1"/>
    <property type="molecule type" value="Genomic_DNA"/>
</dbReference>
<dbReference type="SUPFAM" id="SSF53590">
    <property type="entry name" value="Nucleoside hydrolase"/>
    <property type="match status" value="1"/>
</dbReference>
<dbReference type="GO" id="GO:0006152">
    <property type="term" value="P:purine nucleoside catabolic process"/>
    <property type="evidence" value="ECO:0007669"/>
    <property type="project" value="TreeGrafter"/>
</dbReference>
<evidence type="ECO:0000259" key="5">
    <source>
        <dbReference type="Pfam" id="PF01156"/>
    </source>
</evidence>
<evidence type="ECO:0000256" key="3">
    <source>
        <dbReference type="ARBA" id="ARBA00023295"/>
    </source>
</evidence>
<keyword evidence="7" id="KW-1185">Reference proteome</keyword>
<dbReference type="InterPro" id="IPR036452">
    <property type="entry name" value="Ribo_hydro-like"/>
</dbReference>
<dbReference type="InterPro" id="IPR001910">
    <property type="entry name" value="Inosine/uridine_hydrolase_dom"/>
</dbReference>
<keyword evidence="4" id="KW-0732">Signal</keyword>
<keyword evidence="3" id="KW-0326">Glycosidase</keyword>
<dbReference type="Pfam" id="PF01156">
    <property type="entry name" value="IU_nuc_hydro"/>
    <property type="match status" value="1"/>
</dbReference>
<dbReference type="InterPro" id="IPR023186">
    <property type="entry name" value="IUNH"/>
</dbReference>
<evidence type="ECO:0000256" key="2">
    <source>
        <dbReference type="ARBA" id="ARBA00022801"/>
    </source>
</evidence>
<dbReference type="AlphaFoldDB" id="A0A9P7YIJ7"/>
<evidence type="ECO:0000313" key="6">
    <source>
        <dbReference type="EMBL" id="KAG9234116.1"/>
    </source>
</evidence>
<protein>
    <submittedName>
        <fullName evidence="6">Inosine-uridine preferring nucleoside hydrolase</fullName>
    </submittedName>
</protein>
<comment type="caution">
    <text evidence="6">The sequence shown here is derived from an EMBL/GenBank/DDBJ whole genome shotgun (WGS) entry which is preliminary data.</text>
</comment>
<feature type="chain" id="PRO_5040112289" evidence="4">
    <location>
        <begin position="20"/>
        <end position="378"/>
    </location>
</feature>
<dbReference type="OrthoDB" id="432381at2759"/>
<dbReference type="GO" id="GO:0008477">
    <property type="term" value="F:purine nucleosidase activity"/>
    <property type="evidence" value="ECO:0007669"/>
    <property type="project" value="TreeGrafter"/>
</dbReference>
<dbReference type="GO" id="GO:0005829">
    <property type="term" value="C:cytosol"/>
    <property type="evidence" value="ECO:0007669"/>
    <property type="project" value="TreeGrafter"/>
</dbReference>
<dbReference type="PANTHER" id="PTHR12304">
    <property type="entry name" value="INOSINE-URIDINE PREFERRING NUCLEOSIDE HYDROLASE"/>
    <property type="match status" value="1"/>
</dbReference>
<evidence type="ECO:0000313" key="7">
    <source>
        <dbReference type="Proteomes" id="UP000824998"/>
    </source>
</evidence>